<dbReference type="PANTHER" id="PTHR13847">
    <property type="entry name" value="SARCOSINE DEHYDROGENASE-RELATED"/>
    <property type="match status" value="1"/>
</dbReference>
<dbReference type="AlphaFoldDB" id="A0A8J6J143"/>
<evidence type="ECO:0000259" key="6">
    <source>
        <dbReference type="PROSITE" id="PS51296"/>
    </source>
</evidence>
<evidence type="ECO:0000256" key="3">
    <source>
        <dbReference type="ARBA" id="ARBA00023004"/>
    </source>
</evidence>
<dbReference type="SUPFAM" id="SSF50022">
    <property type="entry name" value="ISP domain"/>
    <property type="match status" value="1"/>
</dbReference>
<reference evidence="7" key="1">
    <citation type="submission" date="2020-08" db="EMBL/GenBank/DDBJ databases">
        <title>Genome public.</title>
        <authorList>
            <person name="Liu C."/>
            <person name="Sun Q."/>
        </authorList>
    </citation>
    <scope>NUCLEOTIDE SEQUENCE</scope>
    <source>
        <strain evidence="7">NSJ-51</strain>
    </source>
</reference>
<evidence type="ECO:0000313" key="7">
    <source>
        <dbReference type="EMBL" id="MBC5734197.1"/>
    </source>
</evidence>
<dbReference type="InterPro" id="IPR005805">
    <property type="entry name" value="Rieske_Fe-S_prot_C"/>
</dbReference>
<gene>
    <name evidence="7" type="ORF">H8S57_10735</name>
</gene>
<dbReference type="Pfam" id="PF01266">
    <property type="entry name" value="DAO"/>
    <property type="match status" value="1"/>
</dbReference>
<keyword evidence="8" id="KW-1185">Reference proteome</keyword>
<feature type="domain" description="Rieske" evidence="6">
    <location>
        <begin position="396"/>
        <end position="478"/>
    </location>
</feature>
<evidence type="ECO:0000256" key="4">
    <source>
        <dbReference type="ARBA" id="ARBA00023014"/>
    </source>
</evidence>
<accession>A0A8J6J143</accession>
<dbReference type="GO" id="GO:0046872">
    <property type="term" value="F:metal ion binding"/>
    <property type="evidence" value="ECO:0007669"/>
    <property type="project" value="UniProtKB-KW"/>
</dbReference>
<dbReference type="InterPro" id="IPR017941">
    <property type="entry name" value="Rieske_2Fe-2S"/>
</dbReference>
<dbReference type="InterPro" id="IPR006076">
    <property type="entry name" value="FAD-dep_OxRdtase"/>
</dbReference>
<keyword evidence="4" id="KW-0411">Iron-sulfur</keyword>
<organism evidence="7 8">
    <name type="scientific">Lawsonibacter hominis</name>
    <dbReference type="NCBI Taxonomy" id="2763053"/>
    <lineage>
        <taxon>Bacteria</taxon>
        <taxon>Bacillati</taxon>
        <taxon>Bacillota</taxon>
        <taxon>Clostridia</taxon>
        <taxon>Eubacteriales</taxon>
        <taxon>Oscillospiraceae</taxon>
        <taxon>Lawsonibacter</taxon>
    </lineage>
</organism>
<comment type="caution">
    <text evidence="7">The sequence shown here is derived from an EMBL/GenBank/DDBJ whole genome shotgun (WGS) entry which is preliminary data.</text>
</comment>
<evidence type="ECO:0000256" key="1">
    <source>
        <dbReference type="ARBA" id="ARBA00022714"/>
    </source>
</evidence>
<keyword evidence="3" id="KW-0408">Iron</keyword>
<dbReference type="Gene3D" id="3.50.50.60">
    <property type="entry name" value="FAD/NAD(P)-binding domain"/>
    <property type="match status" value="1"/>
</dbReference>
<dbReference type="PROSITE" id="PS51296">
    <property type="entry name" value="RIESKE"/>
    <property type="match status" value="1"/>
</dbReference>
<dbReference type="GO" id="GO:0016020">
    <property type="term" value="C:membrane"/>
    <property type="evidence" value="ECO:0007669"/>
    <property type="project" value="InterPro"/>
</dbReference>
<dbReference type="EMBL" id="JACOPP010000014">
    <property type="protein sequence ID" value="MBC5734197.1"/>
    <property type="molecule type" value="Genomic_DNA"/>
</dbReference>
<dbReference type="PRINTS" id="PR00162">
    <property type="entry name" value="RIESKE"/>
</dbReference>
<sequence>MPSIWSETTQIAPRPPLPGDLETDTAVIGGGMAGVLTAWLLKEAGVESVVLEAQRLGSGQTRNTTAKITSQHGLIYDKLTRRFGAEQAGQYARVNQRAIAEYRRIVRELAIDCALEERAAYLYSTLDEDALRAEAHAARALGLNAQFTAQTALPFPVKGAVRFEEQAQFHPLRFLAAVAEQVTVYEQTLVLRVDGGRVETDRGTVRARHVVFACHFPFVNAPGYYFARMHQERSYVLALKNAPQLDGMYYGVDPEGLSFRNAGEYLLLGGGNHRTGENSAGGRYELLRQAARRCYPDSREAAHWSAQDCITLDGVPYIGVYAPSVPNWYVATGFQKWGMTSSMAAAMLISARITGREDPDGAVFSPRRFKLPAAGANLLEDGKQTVKGLSRQLFTSGRAELEALPSGHGGVVELDGEKVGAYRDETGELFLVSTRCPHLGCQLEWNPDEKSWECPCHGSRFDHRGRLLEGPAQTHLTE</sequence>
<dbReference type="RefSeq" id="WP_186908086.1">
    <property type="nucleotide sequence ID" value="NZ_JACOPP010000014.1"/>
</dbReference>
<dbReference type="GO" id="GO:0004497">
    <property type="term" value="F:monooxygenase activity"/>
    <property type="evidence" value="ECO:0007669"/>
    <property type="project" value="UniProtKB-ARBA"/>
</dbReference>
<dbReference type="SUPFAM" id="SSF51905">
    <property type="entry name" value="FAD/NAD(P)-binding domain"/>
    <property type="match status" value="1"/>
</dbReference>
<dbReference type="Gene3D" id="3.30.9.10">
    <property type="entry name" value="D-Amino Acid Oxidase, subunit A, domain 2"/>
    <property type="match status" value="1"/>
</dbReference>
<protein>
    <submittedName>
        <fullName evidence="7">FAD-dependent oxidoreductase</fullName>
    </submittedName>
</protein>
<dbReference type="InterPro" id="IPR036188">
    <property type="entry name" value="FAD/NAD-bd_sf"/>
</dbReference>
<evidence type="ECO:0000313" key="8">
    <source>
        <dbReference type="Proteomes" id="UP000661435"/>
    </source>
</evidence>
<dbReference type="GO" id="GO:0016705">
    <property type="term" value="F:oxidoreductase activity, acting on paired donors, with incorporation or reduction of molecular oxygen"/>
    <property type="evidence" value="ECO:0007669"/>
    <property type="project" value="UniProtKB-ARBA"/>
</dbReference>
<dbReference type="Gene3D" id="2.102.10.10">
    <property type="entry name" value="Rieske [2Fe-2S] iron-sulphur domain"/>
    <property type="match status" value="1"/>
</dbReference>
<dbReference type="PANTHER" id="PTHR13847:SF274">
    <property type="entry name" value="RIESKE 2FE-2S IRON-SULFUR PROTEIN YHFW-RELATED"/>
    <property type="match status" value="1"/>
</dbReference>
<keyword evidence="5" id="KW-1015">Disulfide bond</keyword>
<dbReference type="GO" id="GO:0005737">
    <property type="term" value="C:cytoplasm"/>
    <property type="evidence" value="ECO:0007669"/>
    <property type="project" value="TreeGrafter"/>
</dbReference>
<dbReference type="Proteomes" id="UP000661435">
    <property type="component" value="Unassembled WGS sequence"/>
</dbReference>
<proteinExistence type="predicted"/>
<dbReference type="InterPro" id="IPR036922">
    <property type="entry name" value="Rieske_2Fe-2S_sf"/>
</dbReference>
<keyword evidence="2" id="KW-0479">Metal-binding</keyword>
<evidence type="ECO:0000256" key="5">
    <source>
        <dbReference type="ARBA" id="ARBA00023157"/>
    </source>
</evidence>
<name>A0A8J6J143_9FIRM</name>
<dbReference type="Pfam" id="PF00355">
    <property type="entry name" value="Rieske"/>
    <property type="match status" value="1"/>
</dbReference>
<dbReference type="GO" id="GO:0051537">
    <property type="term" value="F:2 iron, 2 sulfur cluster binding"/>
    <property type="evidence" value="ECO:0007669"/>
    <property type="project" value="UniProtKB-KW"/>
</dbReference>
<keyword evidence="1" id="KW-0001">2Fe-2S</keyword>
<evidence type="ECO:0000256" key="2">
    <source>
        <dbReference type="ARBA" id="ARBA00022723"/>
    </source>
</evidence>